<feature type="domain" description="Fibronectin type-III" evidence="2">
    <location>
        <begin position="1912"/>
        <end position="2008"/>
    </location>
</feature>
<dbReference type="PROSITE" id="PS50853">
    <property type="entry name" value="FN3"/>
    <property type="match status" value="6"/>
</dbReference>
<proteinExistence type="predicted"/>
<dbReference type="SUPFAM" id="SSF49503">
    <property type="entry name" value="Cupredoxins"/>
    <property type="match status" value="2"/>
</dbReference>
<feature type="region of interest" description="Disordered" evidence="1">
    <location>
        <begin position="1859"/>
        <end position="1883"/>
    </location>
</feature>
<dbReference type="Pfam" id="PF13290">
    <property type="entry name" value="CHB_HEX_C_1"/>
    <property type="match status" value="1"/>
</dbReference>
<feature type="domain" description="Fibronectin type-III" evidence="2">
    <location>
        <begin position="1573"/>
        <end position="1667"/>
    </location>
</feature>
<dbReference type="InterPro" id="IPR013783">
    <property type="entry name" value="Ig-like_fold"/>
</dbReference>
<feature type="compositionally biased region" description="Basic and acidic residues" evidence="1">
    <location>
        <begin position="1378"/>
        <end position="1392"/>
    </location>
</feature>
<dbReference type="InterPro" id="IPR036116">
    <property type="entry name" value="FN3_sf"/>
</dbReference>
<feature type="region of interest" description="Disordered" evidence="1">
    <location>
        <begin position="1158"/>
        <end position="1217"/>
    </location>
</feature>
<feature type="domain" description="Fibronectin type-III" evidence="2">
    <location>
        <begin position="2031"/>
        <end position="2128"/>
    </location>
</feature>
<dbReference type="CDD" id="cd00063">
    <property type="entry name" value="FN3"/>
    <property type="match status" value="5"/>
</dbReference>
<dbReference type="InterPro" id="IPR003961">
    <property type="entry name" value="FN3_dom"/>
</dbReference>
<feature type="domain" description="Fibronectin type-III" evidence="2">
    <location>
        <begin position="2154"/>
        <end position="2255"/>
    </location>
</feature>
<feature type="region of interest" description="Disordered" evidence="1">
    <location>
        <begin position="1278"/>
        <end position="1435"/>
    </location>
</feature>
<organism evidence="3 4">
    <name type="scientific">Tegillarca granosa</name>
    <name type="common">Malaysian cockle</name>
    <name type="synonym">Anadara granosa</name>
    <dbReference type="NCBI Taxonomy" id="220873"/>
    <lineage>
        <taxon>Eukaryota</taxon>
        <taxon>Metazoa</taxon>
        <taxon>Spiralia</taxon>
        <taxon>Lophotrochozoa</taxon>
        <taxon>Mollusca</taxon>
        <taxon>Bivalvia</taxon>
        <taxon>Autobranchia</taxon>
        <taxon>Pteriomorphia</taxon>
        <taxon>Arcoida</taxon>
        <taxon>Arcoidea</taxon>
        <taxon>Arcidae</taxon>
        <taxon>Tegillarca</taxon>
    </lineage>
</organism>
<protein>
    <recommendedName>
        <fullName evidence="2">Fibronectin type-III domain-containing protein</fullName>
    </recommendedName>
</protein>
<feature type="compositionally biased region" description="Basic and acidic residues" evidence="1">
    <location>
        <begin position="1195"/>
        <end position="1209"/>
    </location>
</feature>
<dbReference type="InterPro" id="IPR059177">
    <property type="entry name" value="GH29D-like_dom"/>
</dbReference>
<feature type="region of interest" description="Disordered" evidence="1">
    <location>
        <begin position="1067"/>
        <end position="1092"/>
    </location>
</feature>
<accession>A0ABQ9EA51</accession>
<dbReference type="SMART" id="SM00060">
    <property type="entry name" value="FN3"/>
    <property type="match status" value="12"/>
</dbReference>
<feature type="compositionally biased region" description="Basic and acidic residues" evidence="1">
    <location>
        <begin position="1859"/>
        <end position="1872"/>
    </location>
</feature>
<evidence type="ECO:0000313" key="4">
    <source>
        <dbReference type="Proteomes" id="UP001217089"/>
    </source>
</evidence>
<feature type="compositionally biased region" description="Acidic residues" evidence="1">
    <location>
        <begin position="1336"/>
        <end position="1361"/>
    </location>
</feature>
<sequence length="2960" mass="332089">MNFGTKCPSRFQEWYKRGPQKSSSKSKKRTKKVPTPDKVTHDIGVGQLSPRYPSPRRKDSIRMSRNLSKTGAKETDSPESNPNRFIVCGVIHDGDKLRPVIGGFRSSTVDVQGNQYEQQFNLEGEYKFALTGIRCTPLNVVVKRRVDLLADVNDDGFNPKIIYIDQGHSIKWQWKQCTVPHSVQEVKYIIDRACFKRDAESAANVVRTVTGSYRQTFQRPGLYFFQTESAELNTPHICVVHVRESQSSRMCKKAHSVYQIEAPAQDHGEEDPYVPVQDGFRWSAPSKQGLMSYEFYQPGVYYFSDQNFQEAAEYIGTIIVKPKQKEHYINLTDKGFEQDVVYCQTDSYLGLDDEALQICTKVGLATTNYTTIGVYHYRSSIATDSMNTCSVVVNPGSKNHTIHLTDNGFEPKVITVRPDDRVWWVWQSGKKQHNIFQVSHQGVPIEGGFSSGMSRDPPSAFVHQFSEPGVFYFISSTLPKVFGAVVVSTQPRVYEVQVAAEIKPDPVTIKQNDIVCWIFRSPRTWDIAEVETADQVMADQFQNDPVTPSCLVKLSQYLEDVRFSSVICDERFDNAVIRVDGQGFHPHFYYVCKGQSVLWTWKGNEDESHNIIHVSSADSDVSLNLHNIIHVSSADSDVSLNLHNIIHVFSADSDVSLNLHNIIHVSSADSDVSLNLHNIIHVSSADSDVSLNLHNIIHVSSADSDEPLNVIHGAKSFNSGKPVPNNSFLYTFDDAGRYTVASQGAPGHSCTIIVLNRVTEPFISSKVNGGTVERYSKVELACETPDSKIYYTTDGSPPELHLDSAKMYKPEKGVTLRESGLCFIRAMAVKEGFINSDIFTSRRFWVLSQDGDADKRSLSESTSSVDDRKKTWDWWSCSPTIKACFTSPGVIEVFWDLPDSHSLQLVKGYELFLNGVSYCDMFPPENNSVNVSGLAGGRLYEIVVEAYSLQKGYSPLTSNKLLVPDPDSNRCKVVIGGCEFNKKHKIYVIALPKDSPNADSEDARMSNIIEITLPVDYSGIELPPENQRLDEEELYMEHLEIAEGSGYLPAMDEKNHMASKDEIRERRLAHAQPTSPHSARSLNASSGDERNKTLPHAVVEVEESRYKEQFLREQGYYDGDFEDTGYWGWEGNDSENWSPPLSPAHEERYKQLPFDHLEPHRSFREPPQRGRYDRFQDSSPESEIRRSRQGGFTVDFRDSKGNIPRDKYPPKPPKGPMTLKEFNKWQNQEKKFYEDKEYRNIQLGGDNQMDADPGLEPLKTYGKMFNNMALLDAIEVEDMSSDQSTSTDDNEKSTQTPRGGKQRSVKVRRGYDDEFVPPSLAKKGVSGPIRRSPRDDESESETESETETESDSEETDSDDTVLTDRGSMVVMDAAHPYQEVRRSSKREREVPRRSSPRSSTRLVELDRESSVSQSGHVPKPPSQPRHERIQSSRRRERVAIIEVQESVELDSEKLTDGEERRVAVPGDAKGQMKVIDEGQFIVSEGDGILPAPSIMVESRGKNGLRVMWELPETPDPNYKLLLYVVNIVGSKFTKDINSDIRLYVIANYTMLHGQQPCEVQTTSSVIYYTTVGPPKPPRLRVVNVDLYQALIEWDPPSSMHEDLQLKGYQIYVDNKPLGGVRYKDTRQMMINNLTPGKTLSVYVVAITKQASIESDPSRVLHITCPKRPPSLFISQQPSYKSGCVLIAWNRPDGHVYATNEEDVSIYGVYVDGKWYGEVKANKMGNHHGYQYILNDLRPEQSYEVSVKCIAGYKKVDPESQHIFCLSDSPMSNVLHVMAPAAPVSPKLRLEGLHPEGIDVTWQIPQQFGDAALSGYQMLKNGQLYGSIIPPDVNSLRIRDVSLGEKVTLQLIALTEHPVGKSMERSRSGERDSGIGGSGHPEDKSGDIFLGERYAGCRPGAKLVVHYTGLVLAPSEVWCEQVSGHSALIVWNKDDEPKSHFVRPESYQVTWWPGDKPEDDINSDSTTDDHLLITNLRPRTTYTVVVEARKMEKYKDMDEEAESVSNKESVNAFILTSKSDSLVVKTASPPDPPSNLGILASSCSGLKIAWDPPREHGVEVIGIRIDAVSMNTSQPHHVSYNVIPDAKDAELDNLQEKTDYMIQVTAITDEYFDRLPDRHKLKKVRSLPRDTVVASDDSPWLPNSSILAKTAGTEPPANVKVVKSSTSSMTLTWTPPIVYGSNKLTSVIVRWANVKGSRKKEDNLCLASHVNLLPTEDTVTIDNLVPGALYKIVVEAVVSVKTSLQADHQDKNAEKYRRTAHVMSKPLYARARAPTDPPRLYLTGYTQTTAQLYWEKPSLVSVIGKDEDEKPKYLRRYLEGYRLEINGKTYSCLGPNAQSCSLTKCKPGKQYHIVLVALTCTDDGKKARKKMIVIPGPPDAPEIFVKSVNPEEFVIEWGEPKLYGGVKVRGYQVYLNEKKAGNELSNSHRKAVIPCRPNKVYKVNIVALSANPEYTDSPKSNTLLINTSLHSPRQTAALDEWSHADDQEMPVKVTQVSETSIHLDWSNFLETEGVEAYKIQWSSVAQPADSSCVINNCLPGTTHFVRLLALDGDGQIKDKSKQITVQTSAPPDCPCLSVRACNFRYIAVQWDKPTTYGDALITGYKVYVNGIVEAILNADQLSFTFTNGKWCQEYAFQVQALTAFEKLHSKVSEPLLVTWPGAQPPAIRRLPTHSSSNLRVGWEDPYLTEGIKIKHFRVCCIEEDTEKMVQSIGPIHPDTREAEFKHLKKGSYNIYLEVHLYGTSDIVCSDQIRVSPAPAPDPPRISVTVVGMEERLQLEKVTCDLVNKRDRLIRLVGHKLKEIGALTHPLRAEKNKDVIEGAHTLTRVEDLLEACFSALNHFTVPKDGQLIAHVSWACPQSKSGIDVSGYRVLIDGKQYGSPMHDGINTVRIKLGMQQPVYKLSMLSLTDKPQGASEESNVVELNSEYIPSLLILLLSQHSWKRCYVATSRLLSVSRLYCL</sequence>
<feature type="domain" description="Fibronectin type-III" evidence="2">
    <location>
        <begin position="2569"/>
        <end position="2664"/>
    </location>
</feature>
<feature type="compositionally biased region" description="Polar residues" evidence="1">
    <location>
        <begin position="1072"/>
        <end position="1086"/>
    </location>
</feature>
<dbReference type="SUPFAM" id="SSF49265">
    <property type="entry name" value="Fibronectin type III"/>
    <property type="match status" value="6"/>
</dbReference>
<evidence type="ECO:0000256" key="1">
    <source>
        <dbReference type="SAM" id="MobiDB-lite"/>
    </source>
</evidence>
<name>A0ABQ9EA51_TEGGR</name>
<feature type="compositionally biased region" description="Basic and acidic residues" evidence="1">
    <location>
        <begin position="1158"/>
        <end position="1186"/>
    </location>
</feature>
<dbReference type="EMBL" id="JARBDR010000918">
    <property type="protein sequence ID" value="KAJ8302213.1"/>
    <property type="molecule type" value="Genomic_DNA"/>
</dbReference>
<feature type="domain" description="Fibronectin type-III" evidence="2">
    <location>
        <begin position="2376"/>
        <end position="2469"/>
    </location>
</feature>
<dbReference type="PANTHER" id="PTHR46957">
    <property type="entry name" value="CYTOKINE RECEPTOR"/>
    <property type="match status" value="1"/>
</dbReference>
<reference evidence="3 4" key="1">
    <citation type="submission" date="2022-12" db="EMBL/GenBank/DDBJ databases">
        <title>Chromosome-level genome of Tegillarca granosa.</title>
        <authorList>
            <person name="Kim J."/>
        </authorList>
    </citation>
    <scope>NUCLEOTIDE SEQUENCE [LARGE SCALE GENOMIC DNA]</scope>
    <source>
        <strain evidence="3">Teg-2019</strain>
        <tissue evidence="3">Adductor muscle</tissue>
    </source>
</reference>
<dbReference type="PANTHER" id="PTHR46957:SF3">
    <property type="entry name" value="CYTOKINE RECEPTOR"/>
    <property type="match status" value="1"/>
</dbReference>
<evidence type="ECO:0000259" key="2">
    <source>
        <dbReference type="PROSITE" id="PS50853"/>
    </source>
</evidence>
<dbReference type="InterPro" id="IPR008972">
    <property type="entry name" value="Cupredoxin"/>
</dbReference>
<dbReference type="Proteomes" id="UP001217089">
    <property type="component" value="Unassembled WGS sequence"/>
</dbReference>
<comment type="caution">
    <text evidence="3">The sequence shown here is derived from an EMBL/GenBank/DDBJ whole genome shotgun (WGS) entry which is preliminary data.</text>
</comment>
<dbReference type="InterPro" id="IPR050713">
    <property type="entry name" value="RTP_Phos/Ushers"/>
</dbReference>
<evidence type="ECO:0000313" key="3">
    <source>
        <dbReference type="EMBL" id="KAJ8302213.1"/>
    </source>
</evidence>
<dbReference type="Gene3D" id="2.60.40.10">
    <property type="entry name" value="Immunoglobulins"/>
    <property type="match status" value="7"/>
</dbReference>
<feature type="region of interest" description="Disordered" evidence="1">
    <location>
        <begin position="1"/>
        <end position="81"/>
    </location>
</feature>
<dbReference type="Gene3D" id="2.60.40.420">
    <property type="entry name" value="Cupredoxins - blue copper proteins"/>
    <property type="match status" value="2"/>
</dbReference>
<keyword evidence="4" id="KW-1185">Reference proteome</keyword>
<dbReference type="Pfam" id="PF00041">
    <property type="entry name" value="fn3"/>
    <property type="match status" value="4"/>
</dbReference>
<gene>
    <name evidence="3" type="ORF">KUTeg_021200</name>
</gene>